<reference evidence="3" key="2">
    <citation type="submission" date="2021-04" db="EMBL/GenBank/DDBJ databases">
        <authorList>
            <person name="Gilroy R."/>
        </authorList>
    </citation>
    <scope>NUCLEOTIDE SEQUENCE</scope>
    <source>
        <strain evidence="3">CHK32-1732</strain>
    </source>
</reference>
<proteinExistence type="predicted"/>
<keyword evidence="1 3" id="KW-0238">DNA-binding</keyword>
<sequence length="137" mass="14674">MTHQSSSPASVGTTVVADGLTVGEVAEESGVAPSAVRFYEKYGVVTARRTSGNQRRFDDSAACRIQVAKVAKRVGLSVREISDLFASLPEEPQPEDWGVVTEQLVATAEQRVAELKEQLAALDSDTRLCVIGYESSS</sequence>
<dbReference type="PANTHER" id="PTHR30204">
    <property type="entry name" value="REDOX-CYCLING DRUG-SENSING TRANSCRIPTIONAL ACTIVATOR SOXR"/>
    <property type="match status" value="1"/>
</dbReference>
<dbReference type="InterPro" id="IPR000551">
    <property type="entry name" value="MerR-type_HTH_dom"/>
</dbReference>
<dbReference type="Pfam" id="PF13411">
    <property type="entry name" value="MerR_1"/>
    <property type="match status" value="1"/>
</dbReference>
<dbReference type="EMBL" id="DXGC01000047">
    <property type="protein sequence ID" value="HIW90995.1"/>
    <property type="molecule type" value="Genomic_DNA"/>
</dbReference>
<dbReference type="PRINTS" id="PR00040">
    <property type="entry name" value="HTHMERR"/>
</dbReference>
<accession>A0A9D1RP41</accession>
<dbReference type="AlphaFoldDB" id="A0A9D1RP41"/>
<dbReference type="GO" id="GO:0003677">
    <property type="term" value="F:DNA binding"/>
    <property type="evidence" value="ECO:0007669"/>
    <property type="project" value="UniProtKB-KW"/>
</dbReference>
<dbReference type="PROSITE" id="PS50937">
    <property type="entry name" value="HTH_MERR_2"/>
    <property type="match status" value="1"/>
</dbReference>
<dbReference type="SMART" id="SM00422">
    <property type="entry name" value="HTH_MERR"/>
    <property type="match status" value="1"/>
</dbReference>
<dbReference type="InterPro" id="IPR009061">
    <property type="entry name" value="DNA-bd_dom_put_sf"/>
</dbReference>
<dbReference type="PANTHER" id="PTHR30204:SF0">
    <property type="entry name" value="REDOX-SENSITIVE TRANSCRIPTIONAL ACTIVATOR SOXR"/>
    <property type="match status" value="1"/>
</dbReference>
<dbReference type="PROSITE" id="PS00552">
    <property type="entry name" value="HTH_MERR_1"/>
    <property type="match status" value="1"/>
</dbReference>
<dbReference type="Gene3D" id="1.10.1660.10">
    <property type="match status" value="1"/>
</dbReference>
<gene>
    <name evidence="3" type="ORF">H9870_04950</name>
</gene>
<evidence type="ECO:0000259" key="2">
    <source>
        <dbReference type="PROSITE" id="PS50937"/>
    </source>
</evidence>
<name>A0A9D1RP41_9CORY</name>
<protein>
    <submittedName>
        <fullName evidence="3">MerR family DNA-binding transcriptional regulator</fullName>
    </submittedName>
</protein>
<evidence type="ECO:0000313" key="3">
    <source>
        <dbReference type="EMBL" id="HIW90995.1"/>
    </source>
</evidence>
<evidence type="ECO:0000313" key="4">
    <source>
        <dbReference type="Proteomes" id="UP000824190"/>
    </source>
</evidence>
<reference evidence="3" key="1">
    <citation type="journal article" date="2021" name="PeerJ">
        <title>Extensive microbial diversity within the chicken gut microbiome revealed by metagenomics and culture.</title>
        <authorList>
            <person name="Gilroy R."/>
            <person name="Ravi A."/>
            <person name="Getino M."/>
            <person name="Pursley I."/>
            <person name="Horton D.L."/>
            <person name="Alikhan N.F."/>
            <person name="Baker D."/>
            <person name="Gharbi K."/>
            <person name="Hall N."/>
            <person name="Watson M."/>
            <person name="Adriaenssens E.M."/>
            <person name="Foster-Nyarko E."/>
            <person name="Jarju S."/>
            <person name="Secka A."/>
            <person name="Antonio M."/>
            <person name="Oren A."/>
            <person name="Chaudhuri R.R."/>
            <person name="La Ragione R."/>
            <person name="Hildebrand F."/>
            <person name="Pallen M.J."/>
        </authorList>
    </citation>
    <scope>NUCLEOTIDE SEQUENCE</scope>
    <source>
        <strain evidence="3">CHK32-1732</strain>
    </source>
</reference>
<dbReference type="Proteomes" id="UP000824190">
    <property type="component" value="Unassembled WGS sequence"/>
</dbReference>
<comment type="caution">
    <text evidence="3">The sequence shown here is derived from an EMBL/GenBank/DDBJ whole genome shotgun (WGS) entry which is preliminary data.</text>
</comment>
<feature type="domain" description="HTH merR-type" evidence="2">
    <location>
        <begin position="19"/>
        <end position="87"/>
    </location>
</feature>
<organism evidence="3 4">
    <name type="scientific">Candidatus Corynebacterium avicola</name>
    <dbReference type="NCBI Taxonomy" id="2838527"/>
    <lineage>
        <taxon>Bacteria</taxon>
        <taxon>Bacillati</taxon>
        <taxon>Actinomycetota</taxon>
        <taxon>Actinomycetes</taxon>
        <taxon>Mycobacteriales</taxon>
        <taxon>Corynebacteriaceae</taxon>
        <taxon>Corynebacterium</taxon>
    </lineage>
</organism>
<dbReference type="InterPro" id="IPR047057">
    <property type="entry name" value="MerR_fam"/>
</dbReference>
<dbReference type="SUPFAM" id="SSF46955">
    <property type="entry name" value="Putative DNA-binding domain"/>
    <property type="match status" value="1"/>
</dbReference>
<dbReference type="GO" id="GO:0003700">
    <property type="term" value="F:DNA-binding transcription factor activity"/>
    <property type="evidence" value="ECO:0007669"/>
    <property type="project" value="InterPro"/>
</dbReference>
<evidence type="ECO:0000256" key="1">
    <source>
        <dbReference type="ARBA" id="ARBA00023125"/>
    </source>
</evidence>